<keyword evidence="6" id="KW-0788">Thiol protease</keyword>
<proteinExistence type="predicted"/>
<evidence type="ECO:0000256" key="1">
    <source>
        <dbReference type="ARBA" id="ARBA00000707"/>
    </source>
</evidence>
<comment type="catalytic activity">
    <reaction evidence="1">
        <text>Thiol-dependent hydrolysis of ester, thioester, amide, peptide and isopeptide bonds formed by the C-terminal Gly of ubiquitin (a 76-residue protein attached to proteins as an intracellular targeting signal).</text>
        <dbReference type="EC" id="3.4.19.12"/>
    </reaction>
</comment>
<evidence type="ECO:0000256" key="4">
    <source>
        <dbReference type="ARBA" id="ARBA00022786"/>
    </source>
</evidence>
<reference evidence="7 8" key="2">
    <citation type="submission" date="2020-05" db="EMBL/GenBank/DDBJ databases">
        <title>Identification and distribution of gene clusters putatively required for synthesis of sphingolipid metabolism inhibitors in phylogenetically diverse species of the filamentous fungus Fusarium.</title>
        <authorList>
            <person name="Kim H.-S."/>
            <person name="Busman M."/>
            <person name="Brown D.W."/>
            <person name="Divon H."/>
            <person name="Uhlig S."/>
            <person name="Proctor R.H."/>
        </authorList>
    </citation>
    <scope>NUCLEOTIDE SEQUENCE [LARGE SCALE GENOMIC DNA]</scope>
    <source>
        <strain evidence="7 8">NRRL 25331</strain>
    </source>
</reference>
<dbReference type="GO" id="GO:0006508">
    <property type="term" value="P:proteolysis"/>
    <property type="evidence" value="ECO:0007669"/>
    <property type="project" value="UniProtKB-KW"/>
</dbReference>
<evidence type="ECO:0000256" key="2">
    <source>
        <dbReference type="ARBA" id="ARBA00012759"/>
    </source>
</evidence>
<sequence>MKQYDDIQCEKVLQVQHDVEYYVHTKHKCRRCALPAKAKKLRISPNEWPLPADELEAQTSVSKMDVPVTFAVWRDATVYLLDNILNSNRLALGTTHEYQDWIKTAPSLPQAFKNLEGVNLRDRVQCITEIFPHVRYSKAAVDYYLCYLVVAKESKEFPYKLLTSGWDLEYLLQPENGISLMPQEAKGTTFDSSLLLQMVSNMSSSTRIIIDVSTQAFDLTNQEFAMQWLACYQDHSSTQAVVFFNDNDDIVIIDRSGKIEDFQKSPFSQQLDLCLVFLDKTHTRRTDLKLPANYRAMVTLGAGLTKDRLVQACMRMRKLDKGHTVEFCIPWEIEHKIFQLKGGGKEEISL</sequence>
<evidence type="ECO:0000313" key="8">
    <source>
        <dbReference type="Proteomes" id="UP000572754"/>
    </source>
</evidence>
<gene>
    <name evidence="7" type="ORF">FCIRC_7358</name>
</gene>
<dbReference type="Proteomes" id="UP000572754">
    <property type="component" value="Unassembled WGS sequence"/>
</dbReference>
<dbReference type="AlphaFoldDB" id="A0A8H5TUE3"/>
<dbReference type="GO" id="GO:0004843">
    <property type="term" value="F:cysteine-type deubiquitinase activity"/>
    <property type="evidence" value="ECO:0007669"/>
    <property type="project" value="UniProtKB-EC"/>
</dbReference>
<evidence type="ECO:0000313" key="7">
    <source>
        <dbReference type="EMBL" id="KAF5675374.1"/>
    </source>
</evidence>
<dbReference type="PANTHER" id="PTHR13367">
    <property type="entry name" value="UBIQUITIN THIOESTERASE"/>
    <property type="match status" value="1"/>
</dbReference>
<dbReference type="EMBL" id="JAAQPE010000242">
    <property type="protein sequence ID" value="KAF5675374.1"/>
    <property type="molecule type" value="Genomic_DNA"/>
</dbReference>
<organism evidence="7 8">
    <name type="scientific">Fusarium circinatum</name>
    <name type="common">Pitch canker fungus</name>
    <name type="synonym">Gibberella circinata</name>
    <dbReference type="NCBI Taxonomy" id="48490"/>
    <lineage>
        <taxon>Eukaryota</taxon>
        <taxon>Fungi</taxon>
        <taxon>Dikarya</taxon>
        <taxon>Ascomycota</taxon>
        <taxon>Pezizomycotina</taxon>
        <taxon>Sordariomycetes</taxon>
        <taxon>Hypocreomycetidae</taxon>
        <taxon>Hypocreales</taxon>
        <taxon>Nectriaceae</taxon>
        <taxon>Fusarium</taxon>
        <taxon>Fusarium fujikuroi species complex</taxon>
    </lineage>
</organism>
<evidence type="ECO:0000256" key="6">
    <source>
        <dbReference type="ARBA" id="ARBA00022807"/>
    </source>
</evidence>
<keyword evidence="8" id="KW-1185">Reference proteome</keyword>
<keyword evidence="5" id="KW-0378">Hydrolase</keyword>
<accession>A0A8H5TUE3</accession>
<keyword evidence="4" id="KW-0833">Ubl conjugation pathway</keyword>
<protein>
    <recommendedName>
        <fullName evidence="2">ubiquitinyl hydrolase 1</fullName>
        <ecNumber evidence="2">3.4.19.12</ecNumber>
    </recommendedName>
</protein>
<name>A0A8H5TUE3_FUSCI</name>
<dbReference type="InterPro" id="IPR051346">
    <property type="entry name" value="OTU_Deubiquitinase"/>
</dbReference>
<reference evidence="8" key="1">
    <citation type="journal article" date="2020" name="BMC Genomics">
        <title>Correction to: Identification and distribution of gene clusters required for synthesis of sphingolipid metabolism inhibitors in diverse species of the filamentous fungus Fusarium.</title>
        <authorList>
            <person name="Kim H.S."/>
            <person name="Lohmar J.M."/>
            <person name="Busman M."/>
            <person name="Brown D.W."/>
            <person name="Naumann T.A."/>
            <person name="Divon H.H."/>
            <person name="Lysoe E."/>
            <person name="Uhlig S."/>
            <person name="Proctor R.H."/>
        </authorList>
    </citation>
    <scope>NUCLEOTIDE SEQUENCE [LARGE SCALE GENOMIC DNA]</scope>
    <source>
        <strain evidence="8">NRRL 25331</strain>
    </source>
</reference>
<keyword evidence="3" id="KW-0645">Protease</keyword>
<comment type="caution">
    <text evidence="7">The sequence shown here is derived from an EMBL/GenBank/DDBJ whole genome shotgun (WGS) entry which is preliminary data.</text>
</comment>
<evidence type="ECO:0000256" key="5">
    <source>
        <dbReference type="ARBA" id="ARBA00022801"/>
    </source>
</evidence>
<evidence type="ECO:0000256" key="3">
    <source>
        <dbReference type="ARBA" id="ARBA00022670"/>
    </source>
</evidence>
<dbReference type="PANTHER" id="PTHR13367:SF34">
    <property type="match status" value="1"/>
</dbReference>
<dbReference type="EC" id="3.4.19.12" evidence="2"/>